<evidence type="ECO:0000313" key="4">
    <source>
        <dbReference type="Proteomes" id="UP000323257"/>
    </source>
</evidence>
<comment type="caution">
    <text evidence="3">The sequence shown here is derived from an EMBL/GenBank/DDBJ whole genome shotgun (WGS) entry which is preliminary data.</text>
</comment>
<keyword evidence="1" id="KW-0812">Transmembrane</keyword>
<evidence type="ECO:0000259" key="2">
    <source>
        <dbReference type="Pfam" id="PF22570"/>
    </source>
</evidence>
<dbReference type="Proteomes" id="UP000323257">
    <property type="component" value="Unassembled WGS sequence"/>
</dbReference>
<dbReference type="RefSeq" id="WP_148931375.1">
    <property type="nucleotide sequence ID" value="NZ_VNHS01000009.1"/>
</dbReference>
<name>A0A5S5BXJ7_9BACL</name>
<keyword evidence="1" id="KW-1133">Transmembrane helix</keyword>
<keyword evidence="1" id="KW-0472">Membrane</keyword>
<dbReference type="OrthoDB" id="2664666at2"/>
<feature type="transmembrane region" description="Helical" evidence="1">
    <location>
        <begin position="53"/>
        <end position="86"/>
    </location>
</feature>
<feature type="transmembrane region" description="Helical" evidence="1">
    <location>
        <begin position="30"/>
        <end position="47"/>
    </location>
</feature>
<dbReference type="InterPro" id="IPR054331">
    <property type="entry name" value="LiaF_TM"/>
</dbReference>
<dbReference type="AlphaFoldDB" id="A0A5S5BXJ7"/>
<gene>
    <name evidence="3" type="ORF">BCM02_10912</name>
</gene>
<keyword evidence="4" id="KW-1185">Reference proteome</keyword>
<dbReference type="Pfam" id="PF22570">
    <property type="entry name" value="LiaF-TM"/>
    <property type="match status" value="1"/>
</dbReference>
<protein>
    <recommendedName>
        <fullName evidence="2">LiaF transmembrane domain-containing protein</fullName>
    </recommendedName>
</protein>
<sequence>MNGKTALGVILVVVGGLMVWNFFGHGLSGLIGFLMPFILIGLGAVGLKNNSKVIGSILVAVGALMLLPKLMGIVSLLIAVGIIVWGVSMFRRRREF</sequence>
<evidence type="ECO:0000313" key="3">
    <source>
        <dbReference type="EMBL" id="TYP71734.1"/>
    </source>
</evidence>
<evidence type="ECO:0000256" key="1">
    <source>
        <dbReference type="SAM" id="Phobius"/>
    </source>
</evidence>
<dbReference type="EMBL" id="VNHS01000009">
    <property type="protein sequence ID" value="TYP71734.1"/>
    <property type="molecule type" value="Genomic_DNA"/>
</dbReference>
<organism evidence="3 4">
    <name type="scientific">Paenibacillus methanolicus</name>
    <dbReference type="NCBI Taxonomy" id="582686"/>
    <lineage>
        <taxon>Bacteria</taxon>
        <taxon>Bacillati</taxon>
        <taxon>Bacillota</taxon>
        <taxon>Bacilli</taxon>
        <taxon>Bacillales</taxon>
        <taxon>Paenibacillaceae</taxon>
        <taxon>Paenibacillus</taxon>
    </lineage>
</organism>
<feature type="transmembrane region" description="Helical" evidence="1">
    <location>
        <begin position="6"/>
        <end position="23"/>
    </location>
</feature>
<proteinExistence type="predicted"/>
<reference evidence="3 4" key="1">
    <citation type="submission" date="2019-07" db="EMBL/GenBank/DDBJ databases">
        <title>Genomic Encyclopedia of Type Strains, Phase III (KMG-III): the genomes of soil and plant-associated and newly described type strains.</title>
        <authorList>
            <person name="Whitman W."/>
        </authorList>
    </citation>
    <scope>NUCLEOTIDE SEQUENCE [LARGE SCALE GENOMIC DNA]</scope>
    <source>
        <strain evidence="3 4">BL24</strain>
    </source>
</reference>
<accession>A0A5S5BXJ7</accession>
<feature type="domain" description="LiaF transmembrane" evidence="2">
    <location>
        <begin position="7"/>
        <end position="95"/>
    </location>
</feature>